<comment type="caution">
    <text evidence="3">The sequence shown here is derived from an EMBL/GenBank/DDBJ whole genome shotgun (WGS) entry which is preliminary data.</text>
</comment>
<dbReference type="OrthoDB" id="428577at2759"/>
<keyword evidence="4" id="KW-1185">Reference proteome</keyword>
<reference evidence="3 4" key="1">
    <citation type="submission" date="2017-10" db="EMBL/GenBank/DDBJ databases">
        <title>Comparative genomics in systemic dimorphic fungi from Ajellomycetaceae.</title>
        <authorList>
            <person name="Munoz J.F."/>
            <person name="Mcewen J.G."/>
            <person name="Clay O.K."/>
            <person name="Cuomo C.A."/>
        </authorList>
    </citation>
    <scope>NUCLEOTIDE SEQUENCE [LARGE SCALE GENOMIC DNA]</scope>
    <source>
        <strain evidence="3 4">UAMH7299</strain>
    </source>
</reference>
<feature type="region of interest" description="Disordered" evidence="1">
    <location>
        <begin position="532"/>
        <end position="592"/>
    </location>
</feature>
<feature type="domain" description="Ubiquitin-like" evidence="2">
    <location>
        <begin position="279"/>
        <end position="354"/>
    </location>
</feature>
<dbReference type="InterPro" id="IPR019956">
    <property type="entry name" value="Ubiquitin_dom"/>
</dbReference>
<feature type="compositionally biased region" description="Polar residues" evidence="1">
    <location>
        <begin position="555"/>
        <end position="568"/>
    </location>
</feature>
<protein>
    <recommendedName>
        <fullName evidence="2">Ubiquitin-like domain-containing protein</fullName>
    </recommendedName>
</protein>
<dbReference type="PRINTS" id="PR00348">
    <property type="entry name" value="UBIQUITIN"/>
</dbReference>
<dbReference type="SUPFAM" id="SSF54236">
    <property type="entry name" value="Ubiquitin-like"/>
    <property type="match status" value="1"/>
</dbReference>
<evidence type="ECO:0000313" key="3">
    <source>
        <dbReference type="EMBL" id="PGH00853.1"/>
    </source>
</evidence>
<dbReference type="Gene3D" id="3.10.20.90">
    <property type="entry name" value="Phosphatidylinositol 3-kinase Catalytic Subunit, Chain A, domain 1"/>
    <property type="match status" value="1"/>
</dbReference>
<dbReference type="Proteomes" id="UP000224634">
    <property type="component" value="Unassembled WGS sequence"/>
</dbReference>
<dbReference type="FunFam" id="3.10.20.90:FF:000222">
    <property type="entry name" value="Polyubiquitin 5"/>
    <property type="match status" value="1"/>
</dbReference>
<dbReference type="InterPro" id="IPR000626">
    <property type="entry name" value="Ubiquitin-like_dom"/>
</dbReference>
<evidence type="ECO:0000256" key="1">
    <source>
        <dbReference type="SAM" id="MobiDB-lite"/>
    </source>
</evidence>
<organism evidence="3 4">
    <name type="scientific">Polytolypa hystricis (strain UAMH7299)</name>
    <dbReference type="NCBI Taxonomy" id="1447883"/>
    <lineage>
        <taxon>Eukaryota</taxon>
        <taxon>Fungi</taxon>
        <taxon>Dikarya</taxon>
        <taxon>Ascomycota</taxon>
        <taxon>Pezizomycotina</taxon>
        <taxon>Eurotiomycetes</taxon>
        <taxon>Eurotiomycetidae</taxon>
        <taxon>Onygenales</taxon>
        <taxon>Onygenales incertae sedis</taxon>
        <taxon>Polytolypa</taxon>
    </lineage>
</organism>
<name>A0A2B7WW99_POLH7</name>
<accession>A0A2B7WW99</accession>
<dbReference type="PANTHER" id="PTHR10666">
    <property type="entry name" value="UBIQUITIN"/>
    <property type="match status" value="1"/>
</dbReference>
<dbReference type="EMBL" id="PDNA01000245">
    <property type="protein sequence ID" value="PGH00853.1"/>
    <property type="molecule type" value="Genomic_DNA"/>
</dbReference>
<dbReference type="AlphaFoldDB" id="A0A2B7WW99"/>
<dbReference type="InterPro" id="IPR029071">
    <property type="entry name" value="Ubiquitin-like_domsf"/>
</dbReference>
<dbReference type="STRING" id="1447883.A0A2B7WW99"/>
<gene>
    <name evidence="3" type="ORF">AJ80_09105</name>
</gene>
<proteinExistence type="predicted"/>
<dbReference type="InterPro" id="IPR050158">
    <property type="entry name" value="Ubiquitin_ubiquitin-like"/>
</dbReference>
<evidence type="ECO:0000313" key="4">
    <source>
        <dbReference type="Proteomes" id="UP000224634"/>
    </source>
</evidence>
<evidence type="ECO:0000259" key="2">
    <source>
        <dbReference type="PROSITE" id="PS50053"/>
    </source>
</evidence>
<dbReference type="PROSITE" id="PS50053">
    <property type="entry name" value="UBIQUITIN_2"/>
    <property type="match status" value="1"/>
</dbReference>
<dbReference type="SMART" id="SM00213">
    <property type="entry name" value="UBQ"/>
    <property type="match status" value="1"/>
</dbReference>
<sequence length="592" mass="65897">MDCRLVSSISNTYPDTVSVSNGELSITFRRTIKVLETATASFLPPSLGTFPLYSVKQFEKKLPADMTAKGGLFFPMHEKEAMWINFSTHHRFAIKLYVGGVNAVSGEPVVENMATKLRRQKRKTDGDSVQDYIVTPKQLWIDGIATGPGEVRQFVAVENGKGYTVEAQITGEEVVMGLQFEIVKYDLEGWRKFGRSRSEPVTLYAELSGEKKIVQIPLEYTAGEFLDAAKKKFNLEGEGLRSTFFSRYSSRETLRACGLKPVSLQVSQKYKVVHSPNSMPIQVKTLTGKEILLQVYPHMLIEDVKGLVQNSQGIPIDQQRLIFAGKQLEDSEALSYYNIQKESTLHLILRLRGGGETPRQMGIAAGGKIRQSIHRDLSMPGFWDNSSTTTFNVQLLNSEVFQQITGLPAPRMPIDANTYAAAGLPFYNLTEAKSDVKGNFDSVKSLSEISGAKKETEEKNPPSLLLSDPPLYKYPSNWQEYTVLGHGPSGRTYAFRSVWELEEELSQSHAATFDDQEITYEPPAYANPSDVVSQENVPVQQGEEHKTISKPMSKPMSNPVSKPVSNPVSMPASKPVSKPQRKWRSVFGCASQ</sequence>
<dbReference type="Pfam" id="PF00240">
    <property type="entry name" value="ubiquitin"/>
    <property type="match status" value="1"/>
</dbReference>